<proteinExistence type="predicted"/>
<dbReference type="RefSeq" id="WP_064103939.1">
    <property type="nucleotide sequence ID" value="NZ_LXSF01000001.1"/>
</dbReference>
<organism evidence="1 2">
    <name type="scientific">Eikenella corrodens</name>
    <dbReference type="NCBI Taxonomy" id="539"/>
    <lineage>
        <taxon>Bacteria</taxon>
        <taxon>Pseudomonadati</taxon>
        <taxon>Pseudomonadota</taxon>
        <taxon>Betaproteobacteria</taxon>
        <taxon>Neisseriales</taxon>
        <taxon>Neisseriaceae</taxon>
        <taxon>Eikenella</taxon>
    </lineage>
</organism>
<dbReference type="EMBL" id="LXSF01000001">
    <property type="protein sequence ID" value="OAM18167.1"/>
    <property type="molecule type" value="Genomic_DNA"/>
</dbReference>
<name>A0A1A9RHJ4_EIKCO</name>
<dbReference type="AlphaFoldDB" id="A0A1A9RHJ4"/>
<dbReference type="Proteomes" id="UP000078003">
    <property type="component" value="Unassembled WGS sequence"/>
</dbReference>
<protein>
    <submittedName>
        <fullName evidence="1">Uncharacterized protein</fullName>
    </submittedName>
</protein>
<gene>
    <name evidence="1" type="ORF">A7P85_00305</name>
</gene>
<sequence>MPNFQVALIHTMPFPNTLSALLFQMQNRLGMYINPPSLPSLMNFISGYTMATRCHHIDEPDTLRSFHDFVAQQLGYAESTAGFANMILAYVCGFHPSDIDWPDFLSQPISAQQHAQAVELFYQLLQAYQTSH</sequence>
<comment type="caution">
    <text evidence="1">The sequence shown here is derived from an EMBL/GenBank/DDBJ whole genome shotgun (WGS) entry which is preliminary data.</text>
</comment>
<accession>A0A1A9RHJ4</accession>
<reference evidence="2" key="1">
    <citation type="submission" date="2016-05" db="EMBL/GenBank/DDBJ databases">
        <title>Draft genome of Corynebacterium afermentans subsp. afermentans LCDC 88199T.</title>
        <authorList>
            <person name="Bernier A.-M."/>
            <person name="Bernard K."/>
        </authorList>
    </citation>
    <scope>NUCLEOTIDE SEQUENCE [LARGE SCALE GENOMIC DNA]</scope>
    <source>
        <strain evidence="2">NML01-0328</strain>
    </source>
</reference>
<evidence type="ECO:0000313" key="2">
    <source>
        <dbReference type="Proteomes" id="UP000078003"/>
    </source>
</evidence>
<evidence type="ECO:0000313" key="1">
    <source>
        <dbReference type="EMBL" id="OAM18167.1"/>
    </source>
</evidence>